<dbReference type="OrthoDB" id="5584477at2759"/>
<dbReference type="InterPro" id="IPR040976">
    <property type="entry name" value="Pkinase_fungal"/>
</dbReference>
<dbReference type="GO" id="GO:0004672">
    <property type="term" value="F:protein kinase activity"/>
    <property type="evidence" value="ECO:0007669"/>
    <property type="project" value="InterPro"/>
</dbReference>
<keyword evidence="3" id="KW-1185">Reference proteome</keyword>
<evidence type="ECO:0000313" key="2">
    <source>
        <dbReference type="EMBL" id="KAJ3515940.1"/>
    </source>
</evidence>
<reference evidence="2" key="1">
    <citation type="submission" date="2022-07" db="EMBL/GenBank/DDBJ databases">
        <title>Genome Sequence of Agrocybe chaxingu.</title>
        <authorList>
            <person name="Buettner E."/>
        </authorList>
    </citation>
    <scope>NUCLEOTIDE SEQUENCE</scope>
    <source>
        <strain evidence="2">MP-N11</strain>
    </source>
</reference>
<sequence>MPSQETILVHNSPEDEVVASPATQTVPSPRYPLSPLFRPSLIYAESSAELCEALIHIVLGWFSFYQAGYLHRDISIRNVFLCPSPVGQPAFEISSDFRQTATKSVEDLTLLLKRLSVEAGSHELSDIENQMMRVERFVQELGVSTSCSAFLIDSDIAAPWATCLGSEPDSRKRSGNPEFMSRGLLRSIELNSKYLQSPVDDLFSVYWVALWAILNNTHTSGRSDAEVRWRTKIAEGRLARADASVDICGLVELEETSYSPIVQEWSPALDSWFQSLDRLDDGWRRQKARLSRGLKPGDSPGGFYLPLSHYFALRGVADFLEMIKPHYTELRNCLPFT</sequence>
<dbReference type="Proteomes" id="UP001148786">
    <property type="component" value="Unassembled WGS sequence"/>
</dbReference>
<dbReference type="InterPro" id="IPR008266">
    <property type="entry name" value="Tyr_kinase_AS"/>
</dbReference>
<dbReference type="PANTHER" id="PTHR38248:SF2">
    <property type="entry name" value="FUNK1 11"/>
    <property type="match status" value="1"/>
</dbReference>
<dbReference type="SUPFAM" id="SSF56112">
    <property type="entry name" value="Protein kinase-like (PK-like)"/>
    <property type="match status" value="1"/>
</dbReference>
<protein>
    <recommendedName>
        <fullName evidence="1">Fungal-type protein kinase domain-containing protein</fullName>
    </recommendedName>
</protein>
<comment type="caution">
    <text evidence="2">The sequence shown here is derived from an EMBL/GenBank/DDBJ whole genome shotgun (WGS) entry which is preliminary data.</text>
</comment>
<dbReference type="EMBL" id="JANKHO010000074">
    <property type="protein sequence ID" value="KAJ3515940.1"/>
    <property type="molecule type" value="Genomic_DNA"/>
</dbReference>
<proteinExistence type="predicted"/>
<evidence type="ECO:0000259" key="1">
    <source>
        <dbReference type="Pfam" id="PF17667"/>
    </source>
</evidence>
<feature type="domain" description="Fungal-type protein kinase" evidence="1">
    <location>
        <begin position="42"/>
        <end position="212"/>
    </location>
</feature>
<dbReference type="InterPro" id="IPR011009">
    <property type="entry name" value="Kinase-like_dom_sf"/>
</dbReference>
<organism evidence="2 3">
    <name type="scientific">Agrocybe chaxingu</name>
    <dbReference type="NCBI Taxonomy" id="84603"/>
    <lineage>
        <taxon>Eukaryota</taxon>
        <taxon>Fungi</taxon>
        <taxon>Dikarya</taxon>
        <taxon>Basidiomycota</taxon>
        <taxon>Agaricomycotina</taxon>
        <taxon>Agaricomycetes</taxon>
        <taxon>Agaricomycetidae</taxon>
        <taxon>Agaricales</taxon>
        <taxon>Agaricineae</taxon>
        <taxon>Strophariaceae</taxon>
        <taxon>Agrocybe</taxon>
    </lineage>
</organism>
<evidence type="ECO:0000313" key="3">
    <source>
        <dbReference type="Proteomes" id="UP001148786"/>
    </source>
</evidence>
<dbReference type="PANTHER" id="PTHR38248">
    <property type="entry name" value="FUNK1 6"/>
    <property type="match status" value="1"/>
</dbReference>
<gene>
    <name evidence="2" type="ORF">NLJ89_g1433</name>
</gene>
<dbReference type="PROSITE" id="PS00109">
    <property type="entry name" value="PROTEIN_KINASE_TYR"/>
    <property type="match status" value="1"/>
</dbReference>
<name>A0A9W8N026_9AGAR</name>
<dbReference type="AlphaFoldDB" id="A0A9W8N026"/>
<accession>A0A9W8N026</accession>
<dbReference type="Pfam" id="PF17667">
    <property type="entry name" value="Pkinase_fungal"/>
    <property type="match status" value="1"/>
</dbReference>